<dbReference type="InParanoid" id="A0A423X071"/>
<dbReference type="AlphaFoldDB" id="A0A423X071"/>
<organism evidence="1 2">
    <name type="scientific">Cytospora leucostoma</name>
    <dbReference type="NCBI Taxonomy" id="1230097"/>
    <lineage>
        <taxon>Eukaryota</taxon>
        <taxon>Fungi</taxon>
        <taxon>Dikarya</taxon>
        <taxon>Ascomycota</taxon>
        <taxon>Pezizomycotina</taxon>
        <taxon>Sordariomycetes</taxon>
        <taxon>Sordariomycetidae</taxon>
        <taxon>Diaporthales</taxon>
        <taxon>Cytosporaceae</taxon>
        <taxon>Cytospora</taxon>
    </lineage>
</organism>
<name>A0A423X071_9PEZI</name>
<dbReference type="EMBL" id="LKEB01000032">
    <property type="protein sequence ID" value="ROW09150.1"/>
    <property type="molecule type" value="Genomic_DNA"/>
</dbReference>
<reference evidence="1 2" key="1">
    <citation type="submission" date="2015-09" db="EMBL/GenBank/DDBJ databases">
        <title>Host preference determinants of Valsa canker pathogens revealed by comparative genomics.</title>
        <authorList>
            <person name="Yin Z."/>
            <person name="Huang L."/>
        </authorList>
    </citation>
    <scope>NUCLEOTIDE SEQUENCE [LARGE SCALE GENOMIC DNA]</scope>
    <source>
        <strain evidence="1 2">SXYLt</strain>
    </source>
</reference>
<sequence length="63" mass="6642">MVKHTDVSSVHAKTNTTTITTTATAAVATMAGPSVVASEVLTYDNLIFILMLVNNITCDSLWG</sequence>
<dbReference type="Proteomes" id="UP000285146">
    <property type="component" value="Unassembled WGS sequence"/>
</dbReference>
<evidence type="ECO:0000313" key="2">
    <source>
        <dbReference type="Proteomes" id="UP000285146"/>
    </source>
</evidence>
<gene>
    <name evidence="1" type="ORF">VPNG_05774</name>
</gene>
<proteinExistence type="predicted"/>
<protein>
    <submittedName>
        <fullName evidence="1">Uncharacterized protein</fullName>
    </submittedName>
</protein>
<keyword evidence="2" id="KW-1185">Reference proteome</keyword>
<evidence type="ECO:0000313" key="1">
    <source>
        <dbReference type="EMBL" id="ROW09150.1"/>
    </source>
</evidence>
<accession>A0A423X071</accession>
<comment type="caution">
    <text evidence="1">The sequence shown here is derived from an EMBL/GenBank/DDBJ whole genome shotgun (WGS) entry which is preliminary data.</text>
</comment>